<dbReference type="GO" id="GO:0055029">
    <property type="term" value="C:nuclear DNA-directed RNA polymerase complex"/>
    <property type="evidence" value="ECO:0007669"/>
    <property type="project" value="UniProtKB-ARBA"/>
</dbReference>
<comment type="caution">
    <text evidence="8">The sequence shown here is derived from an EMBL/GenBank/DDBJ whole genome shotgun (WGS) entry which is preliminary data.</text>
</comment>
<keyword evidence="3 6" id="KW-0240">DNA-directed RNA polymerase</keyword>
<dbReference type="Proteomes" id="UP001630127">
    <property type="component" value="Unassembled WGS sequence"/>
</dbReference>
<evidence type="ECO:0000256" key="5">
    <source>
        <dbReference type="ARBA" id="ARBA00023242"/>
    </source>
</evidence>
<dbReference type="FunFam" id="2.40.50.140:FF:000043">
    <property type="entry name" value="DNA-directed RNA polymerase II subunit RPB7"/>
    <property type="match status" value="1"/>
</dbReference>
<dbReference type="GO" id="GO:0006352">
    <property type="term" value="P:DNA-templated transcription initiation"/>
    <property type="evidence" value="ECO:0007669"/>
    <property type="project" value="UniProtKB-UniRule"/>
</dbReference>
<dbReference type="PANTHER" id="PTHR12709">
    <property type="entry name" value="DNA-DIRECTED RNA POLYMERASE II, III"/>
    <property type="match status" value="1"/>
</dbReference>
<dbReference type="InterPro" id="IPR005576">
    <property type="entry name" value="Rpb7-like_N"/>
</dbReference>
<comment type="function">
    <text evidence="6">DNA-dependent RNA polymerase which catalyzes the transcription of DNA into RNA using the four ribonucleoside triphosphates as substrates.</text>
</comment>
<dbReference type="PANTHER" id="PTHR12709:SF3">
    <property type="entry name" value="DNA-DIRECTED RNA POLYMERASE V SUBUNIT 7"/>
    <property type="match status" value="1"/>
</dbReference>
<evidence type="ECO:0000256" key="4">
    <source>
        <dbReference type="ARBA" id="ARBA00023163"/>
    </source>
</evidence>
<reference evidence="8 9" key="1">
    <citation type="submission" date="2024-11" db="EMBL/GenBank/DDBJ databases">
        <title>A near-complete genome assembly of Cinchona calisaya.</title>
        <authorList>
            <person name="Lian D.C."/>
            <person name="Zhao X.W."/>
            <person name="Wei L."/>
        </authorList>
    </citation>
    <scope>NUCLEOTIDE SEQUENCE [LARGE SCALE GENOMIC DNA]</scope>
    <source>
        <tissue evidence="8">Nenye</tissue>
    </source>
</reference>
<evidence type="ECO:0000313" key="9">
    <source>
        <dbReference type="Proteomes" id="UP001630127"/>
    </source>
</evidence>
<feature type="domain" description="RNA polymerase Rpb7-like N-terminal" evidence="7">
    <location>
        <begin position="8"/>
        <end position="65"/>
    </location>
</feature>
<dbReference type="FunFam" id="3.30.1490.120:FF:000001">
    <property type="entry name" value="DNA-directed RNA polymerase II subunit RPB7"/>
    <property type="match status" value="1"/>
</dbReference>
<dbReference type="Gene3D" id="2.40.50.140">
    <property type="entry name" value="Nucleic acid-binding proteins"/>
    <property type="match status" value="1"/>
</dbReference>
<keyword evidence="9" id="KW-1185">Reference proteome</keyword>
<evidence type="ECO:0000256" key="3">
    <source>
        <dbReference type="ARBA" id="ARBA00022478"/>
    </source>
</evidence>
<dbReference type="InterPro" id="IPR045113">
    <property type="entry name" value="Rpb7-like"/>
</dbReference>
<evidence type="ECO:0000256" key="6">
    <source>
        <dbReference type="RuleBase" id="RU369086"/>
    </source>
</evidence>
<evidence type="ECO:0000313" key="8">
    <source>
        <dbReference type="EMBL" id="KAL3506039.1"/>
    </source>
</evidence>
<dbReference type="EMBL" id="JBJUIK010000013">
    <property type="protein sequence ID" value="KAL3506039.1"/>
    <property type="molecule type" value="Genomic_DNA"/>
</dbReference>
<evidence type="ECO:0000259" key="7">
    <source>
        <dbReference type="Pfam" id="PF03876"/>
    </source>
</evidence>
<dbReference type="SUPFAM" id="SSF50249">
    <property type="entry name" value="Nucleic acid-binding proteins"/>
    <property type="match status" value="1"/>
</dbReference>
<dbReference type="SUPFAM" id="SSF88798">
    <property type="entry name" value="N-terminal, heterodimerisation domain of RBP7 (RpoE)"/>
    <property type="match status" value="1"/>
</dbReference>
<comment type="similarity">
    <text evidence="2">Belongs to the eukaryotic RPB7/RPC8 RNA polymerase subunit family.</text>
</comment>
<dbReference type="Gene3D" id="3.30.1490.120">
    <property type="entry name" value="RNA polymerase Rpb7-like, N-terminal domain"/>
    <property type="match status" value="1"/>
</dbReference>
<proteinExistence type="inferred from homology"/>
<dbReference type="AlphaFoldDB" id="A0ABD2YF74"/>
<keyword evidence="4 6" id="KW-0804">Transcription</keyword>
<dbReference type="InterPro" id="IPR012340">
    <property type="entry name" value="NA-bd_OB-fold"/>
</dbReference>
<dbReference type="InterPro" id="IPR036898">
    <property type="entry name" value="RNA_pol_Rpb7-like_N_sf"/>
</dbReference>
<keyword evidence="5 6" id="KW-0539">Nucleus</keyword>
<name>A0ABD2YF74_9GENT</name>
<dbReference type="Pfam" id="PF03876">
    <property type="entry name" value="SHS2_Rpb7-N"/>
    <property type="match status" value="1"/>
</dbReference>
<protein>
    <recommendedName>
        <fullName evidence="6">DNA-directed RNA polymerase subunit</fullName>
    </recommendedName>
</protein>
<organism evidence="8 9">
    <name type="scientific">Cinchona calisaya</name>
    <dbReference type="NCBI Taxonomy" id="153742"/>
    <lineage>
        <taxon>Eukaryota</taxon>
        <taxon>Viridiplantae</taxon>
        <taxon>Streptophyta</taxon>
        <taxon>Embryophyta</taxon>
        <taxon>Tracheophyta</taxon>
        <taxon>Spermatophyta</taxon>
        <taxon>Magnoliopsida</taxon>
        <taxon>eudicotyledons</taxon>
        <taxon>Gunneridae</taxon>
        <taxon>Pentapetalae</taxon>
        <taxon>asterids</taxon>
        <taxon>lamiids</taxon>
        <taxon>Gentianales</taxon>
        <taxon>Rubiaceae</taxon>
        <taxon>Cinchonoideae</taxon>
        <taxon>Cinchoneae</taxon>
        <taxon>Cinchona</taxon>
    </lineage>
</organism>
<evidence type="ECO:0000256" key="1">
    <source>
        <dbReference type="ARBA" id="ARBA00004123"/>
    </source>
</evidence>
<comment type="subcellular location">
    <subcellularLocation>
        <location evidence="1 6">Nucleus</location>
    </subcellularLocation>
</comment>
<gene>
    <name evidence="8" type="ORF">ACH5RR_031421</name>
</gene>
<accession>A0ABD2YF74</accession>
<sequence>MFLKSQLSWNISIPPEELHLDELKLKKSIYVRLLAEFAEKKATEELGYFIAVTTVDKVGDGIVRHSGEVVFPVDFSCITFKVFTGEVLRGVVHKIYKHGIFLRCGPLENVFISNEKMPGYCYVPGENPIFMRDTSKIEKDAEVRFVVIEQTFQEDTKEFRAVGGLEGDFLGPM</sequence>
<evidence type="ECO:0000256" key="2">
    <source>
        <dbReference type="ARBA" id="ARBA00009307"/>
    </source>
</evidence>